<keyword evidence="2" id="KW-0808">Transferase</keyword>
<dbReference type="InterPro" id="IPR000182">
    <property type="entry name" value="GNAT_dom"/>
</dbReference>
<dbReference type="Pfam" id="PF00583">
    <property type="entry name" value="Acetyltransf_1"/>
    <property type="match status" value="1"/>
</dbReference>
<dbReference type="AlphaFoldDB" id="A0A2A8LLF7"/>
<accession>A0A2A8LLF7</accession>
<feature type="domain" description="N-acetyltransferase" evidence="1">
    <location>
        <begin position="10"/>
        <end position="168"/>
    </location>
</feature>
<organism evidence="2 3">
    <name type="scientific">Bacillus cereus</name>
    <dbReference type="NCBI Taxonomy" id="1396"/>
    <lineage>
        <taxon>Bacteria</taxon>
        <taxon>Bacillati</taxon>
        <taxon>Bacillota</taxon>
        <taxon>Bacilli</taxon>
        <taxon>Bacillales</taxon>
        <taxon>Bacillaceae</taxon>
        <taxon>Bacillus</taxon>
        <taxon>Bacillus cereus group</taxon>
    </lineage>
</organism>
<evidence type="ECO:0000313" key="2">
    <source>
        <dbReference type="EMBL" id="PES94199.1"/>
    </source>
</evidence>
<evidence type="ECO:0000313" key="3">
    <source>
        <dbReference type="Proteomes" id="UP000220900"/>
    </source>
</evidence>
<evidence type="ECO:0000259" key="1">
    <source>
        <dbReference type="PROSITE" id="PS51186"/>
    </source>
</evidence>
<protein>
    <submittedName>
        <fullName evidence="2">GNAT family N-acetyltransferase</fullName>
    </submittedName>
</protein>
<dbReference type="GO" id="GO:0016747">
    <property type="term" value="F:acyltransferase activity, transferring groups other than amino-acyl groups"/>
    <property type="evidence" value="ECO:0007669"/>
    <property type="project" value="InterPro"/>
</dbReference>
<dbReference type="CDD" id="cd04301">
    <property type="entry name" value="NAT_SF"/>
    <property type="match status" value="1"/>
</dbReference>
<dbReference type="SUPFAM" id="SSF55729">
    <property type="entry name" value="Acyl-CoA N-acyltransferases (Nat)"/>
    <property type="match status" value="1"/>
</dbReference>
<gene>
    <name evidence="2" type="ORF">CN491_17630</name>
</gene>
<dbReference type="RefSeq" id="WP_098268644.1">
    <property type="nucleotide sequence ID" value="NZ_NTZF01000019.1"/>
</dbReference>
<comment type="caution">
    <text evidence="2">The sequence shown here is derived from an EMBL/GenBank/DDBJ whole genome shotgun (WGS) entry which is preliminary data.</text>
</comment>
<proteinExistence type="predicted"/>
<sequence>MITVQKANLKHVEGISEVCTNGYKATYEESHSNEYIERIIKEFYNHDRIRMEITSPDESWDGWFVAVENNKVFGAIGGGMISKNKGEVFVLYLDPNRRGEGIGTLLLNALTQVQKQNGVCEQWVSVAKGNQKGIPFYVARGFVFQHEQEGYSNKGEEKYISHRYYRKV</sequence>
<dbReference type="InterPro" id="IPR016181">
    <property type="entry name" value="Acyl_CoA_acyltransferase"/>
</dbReference>
<name>A0A2A8LLF7_BACCE</name>
<dbReference type="PROSITE" id="PS51186">
    <property type="entry name" value="GNAT"/>
    <property type="match status" value="1"/>
</dbReference>
<dbReference type="Gene3D" id="3.40.630.30">
    <property type="match status" value="1"/>
</dbReference>
<dbReference type="EMBL" id="NTZF01000019">
    <property type="protein sequence ID" value="PES94199.1"/>
    <property type="molecule type" value="Genomic_DNA"/>
</dbReference>
<dbReference type="Proteomes" id="UP000220900">
    <property type="component" value="Unassembled WGS sequence"/>
</dbReference>
<reference evidence="2 3" key="1">
    <citation type="submission" date="2017-09" db="EMBL/GenBank/DDBJ databases">
        <title>Large-scale bioinformatics analysis of Bacillus genomes uncovers conserved roles of natural products in bacterial physiology.</title>
        <authorList>
            <consortium name="Agbiome Team Llc"/>
            <person name="Bleich R.M."/>
            <person name="Grubbs K.J."/>
            <person name="Santa Maria K.C."/>
            <person name="Allen S.E."/>
            <person name="Farag S."/>
            <person name="Shank E.A."/>
            <person name="Bowers A."/>
        </authorList>
    </citation>
    <scope>NUCLEOTIDE SEQUENCE [LARGE SCALE GENOMIC DNA]</scope>
    <source>
        <strain evidence="2 3">AFS002368</strain>
    </source>
</reference>